<organism evidence="1">
    <name type="scientific">Eucalyptus grandis</name>
    <name type="common">Flooded gum</name>
    <dbReference type="NCBI Taxonomy" id="71139"/>
    <lineage>
        <taxon>Eukaryota</taxon>
        <taxon>Viridiplantae</taxon>
        <taxon>Streptophyta</taxon>
        <taxon>Embryophyta</taxon>
        <taxon>Tracheophyta</taxon>
        <taxon>Spermatophyta</taxon>
        <taxon>Magnoliopsida</taxon>
        <taxon>eudicotyledons</taxon>
        <taxon>Gunneridae</taxon>
        <taxon>Pentapetalae</taxon>
        <taxon>rosids</taxon>
        <taxon>malvids</taxon>
        <taxon>Myrtales</taxon>
        <taxon>Myrtaceae</taxon>
        <taxon>Myrtoideae</taxon>
        <taxon>Eucalypteae</taxon>
        <taxon>Eucalyptus</taxon>
    </lineage>
</organism>
<protein>
    <submittedName>
        <fullName evidence="1">Uncharacterized protein</fullName>
    </submittedName>
</protein>
<proteinExistence type="predicted"/>
<sequence>MLIRRRITRNFARGRSKSRDSLTSCSLVHIHFDLMQVHSIDMMPCTCLQLDESEYIDNLCVCNRSIGRFNGEKCLVIRNREKYWPTHKLI</sequence>
<evidence type="ECO:0000313" key="1">
    <source>
        <dbReference type="EMBL" id="KCW63620.1"/>
    </source>
</evidence>
<reference evidence="1" key="1">
    <citation type="submission" date="2013-07" db="EMBL/GenBank/DDBJ databases">
        <title>The genome of Eucalyptus grandis.</title>
        <authorList>
            <person name="Schmutz J."/>
            <person name="Hayes R."/>
            <person name="Myburg A."/>
            <person name="Tuskan G."/>
            <person name="Grattapaglia D."/>
            <person name="Rokhsar D.S."/>
        </authorList>
    </citation>
    <scope>NUCLEOTIDE SEQUENCE</scope>
    <source>
        <tissue evidence="1">Leaf extractions</tissue>
    </source>
</reference>
<accession>A0A059BD60</accession>
<dbReference type="AlphaFoldDB" id="A0A059BD60"/>
<name>A0A059BD60_EUCGR</name>
<dbReference type="InParanoid" id="A0A059BD60"/>
<dbReference type="Gramene" id="KCW63620">
    <property type="protein sequence ID" value="KCW63620"/>
    <property type="gene ID" value="EUGRSUZ_G01248"/>
</dbReference>
<dbReference type="EMBL" id="KK198759">
    <property type="protein sequence ID" value="KCW63620.1"/>
    <property type="molecule type" value="Genomic_DNA"/>
</dbReference>
<gene>
    <name evidence="1" type="ORF">EUGRSUZ_G01248</name>
</gene>